<dbReference type="InterPro" id="IPR038482">
    <property type="entry name" value="Tp34-type_sf"/>
</dbReference>
<dbReference type="RefSeq" id="WP_092286486.1">
    <property type="nucleotide sequence ID" value="NZ_FOPJ01000012.1"/>
</dbReference>
<evidence type="ECO:0000313" key="5">
    <source>
        <dbReference type="EMBL" id="SFG72812.1"/>
    </source>
</evidence>
<feature type="signal peptide" evidence="4">
    <location>
        <begin position="1"/>
        <end position="24"/>
    </location>
</feature>
<sequence>MKTINKKILAAVTAGLFCAGSLGACTSNEAASEKADDTKAEAAAEGAAEGAPEVNARPDECGLQEQEGPTTSFGIFDAAVMYFQPGQMAENPNSTMKMLDYKDSQMHIELDLKANAYATNWGYSVDETPANLTIKYLLTDKDGQTKSEGMMMPMNAIDGSHYGTNLAKDTITEPGDYKLKITIFPPSNYDIHSDYITGVPADAWFKPLTQEMDWKIEQENLDAVKENTVDNPMEPGDNCKKYPKKMYENKEAAKTLEEAEKNEPLKK</sequence>
<dbReference type="PROSITE" id="PS51257">
    <property type="entry name" value="PROKAR_LIPOPROTEIN"/>
    <property type="match status" value="1"/>
</dbReference>
<keyword evidence="2 4" id="KW-0732">Signal</keyword>
<dbReference type="AlphaFoldDB" id="A0A1I2U6Q3"/>
<keyword evidence="6" id="KW-1185">Reference proteome</keyword>
<evidence type="ECO:0000256" key="1">
    <source>
        <dbReference type="ARBA" id="ARBA00010013"/>
    </source>
</evidence>
<proteinExistence type="inferred from homology"/>
<evidence type="ECO:0000313" key="6">
    <source>
        <dbReference type="Proteomes" id="UP000199065"/>
    </source>
</evidence>
<accession>A0A1I2U6Q3</accession>
<dbReference type="InterPro" id="IPR018470">
    <property type="entry name" value="Metal-bd_Tp34-typ"/>
</dbReference>
<dbReference type="Proteomes" id="UP000199065">
    <property type="component" value="Unassembled WGS sequence"/>
</dbReference>
<comment type="similarity">
    <text evidence="1">Belongs to the UPF0423 family.</text>
</comment>
<evidence type="ECO:0000256" key="4">
    <source>
        <dbReference type="SAM" id="SignalP"/>
    </source>
</evidence>
<evidence type="ECO:0000256" key="3">
    <source>
        <dbReference type="SAM" id="MobiDB-lite"/>
    </source>
</evidence>
<dbReference type="EMBL" id="FOPJ01000012">
    <property type="protein sequence ID" value="SFG72812.1"/>
    <property type="molecule type" value="Genomic_DNA"/>
</dbReference>
<organism evidence="5 6">
    <name type="scientific">Corynebacterium spheniscorum</name>
    <dbReference type="NCBI Taxonomy" id="185761"/>
    <lineage>
        <taxon>Bacteria</taxon>
        <taxon>Bacillati</taxon>
        <taxon>Actinomycetota</taxon>
        <taxon>Actinomycetes</taxon>
        <taxon>Mycobacteriales</taxon>
        <taxon>Corynebacteriaceae</taxon>
        <taxon>Corynebacterium</taxon>
    </lineage>
</organism>
<gene>
    <name evidence="5" type="ORF">SAMN05660282_01749</name>
</gene>
<dbReference type="Gene3D" id="2.60.40.2480">
    <property type="entry name" value="Periplasmic metal-binding protein Tp34-type"/>
    <property type="match status" value="1"/>
</dbReference>
<dbReference type="Pfam" id="PF10634">
    <property type="entry name" value="Iron_transport"/>
    <property type="match status" value="1"/>
</dbReference>
<dbReference type="OrthoDB" id="1495621at2"/>
<dbReference type="STRING" id="185761.SAMN05660282_01749"/>
<reference evidence="5 6" key="1">
    <citation type="submission" date="2016-10" db="EMBL/GenBank/DDBJ databases">
        <authorList>
            <person name="de Groot N.N."/>
        </authorList>
    </citation>
    <scope>NUCLEOTIDE SEQUENCE [LARGE SCALE GENOMIC DNA]</scope>
    <source>
        <strain>J11</strain>
        <strain evidence="6">PG 39</strain>
    </source>
</reference>
<feature type="chain" id="PRO_5038390095" description="Fe2+ transport protein" evidence="4">
    <location>
        <begin position="25"/>
        <end position="267"/>
    </location>
</feature>
<evidence type="ECO:0008006" key="7">
    <source>
        <dbReference type="Google" id="ProtNLM"/>
    </source>
</evidence>
<protein>
    <recommendedName>
        <fullName evidence="7">Fe2+ transport protein</fullName>
    </recommendedName>
</protein>
<evidence type="ECO:0000256" key="2">
    <source>
        <dbReference type="ARBA" id="ARBA00022729"/>
    </source>
</evidence>
<name>A0A1I2U6Q3_9CORY</name>
<feature type="region of interest" description="Disordered" evidence="3">
    <location>
        <begin position="36"/>
        <end position="67"/>
    </location>
</feature>